<dbReference type="EMBL" id="JAPKNK010000018">
    <property type="protein sequence ID" value="MCX5572307.1"/>
    <property type="molecule type" value="Genomic_DNA"/>
</dbReference>
<comment type="caution">
    <text evidence="5">The sequence shown here is derived from an EMBL/GenBank/DDBJ whole genome shotgun (WGS) entry which is preliminary data.</text>
</comment>
<dbReference type="InterPro" id="IPR054613">
    <property type="entry name" value="Peptidase_S78_dom"/>
</dbReference>
<evidence type="ECO:0000256" key="2">
    <source>
        <dbReference type="ARBA" id="ARBA00022670"/>
    </source>
</evidence>
<name>A0A9X3E6P2_9HYPH</name>
<evidence type="ECO:0000256" key="3">
    <source>
        <dbReference type="ARBA" id="ARBA00022801"/>
    </source>
</evidence>
<dbReference type="Proteomes" id="UP001144805">
    <property type="component" value="Unassembled WGS sequence"/>
</dbReference>
<keyword evidence="3" id="KW-0378">Hydrolase</keyword>
<dbReference type="AlphaFoldDB" id="A0A9X3E6P2"/>
<evidence type="ECO:0000256" key="1">
    <source>
        <dbReference type="ARBA" id="ARBA00022612"/>
    </source>
</evidence>
<proteinExistence type="predicted"/>
<dbReference type="Pfam" id="PF04586">
    <property type="entry name" value="Peptidase_S78"/>
    <property type="match status" value="1"/>
</dbReference>
<evidence type="ECO:0000259" key="4">
    <source>
        <dbReference type="Pfam" id="PF04586"/>
    </source>
</evidence>
<keyword evidence="6" id="KW-1185">Reference proteome</keyword>
<keyword evidence="1" id="KW-1188">Viral release from host cell</keyword>
<accession>A0A9X3E6P2</accession>
<organism evidence="5 6">
    <name type="scientific">Kaistia nematophila</name>
    <dbReference type="NCBI Taxonomy" id="2994654"/>
    <lineage>
        <taxon>Bacteria</taxon>
        <taxon>Pseudomonadati</taxon>
        <taxon>Pseudomonadota</taxon>
        <taxon>Alphaproteobacteria</taxon>
        <taxon>Hyphomicrobiales</taxon>
        <taxon>Kaistiaceae</taxon>
        <taxon>Kaistia</taxon>
    </lineage>
</organism>
<dbReference type="GO" id="GO:0008233">
    <property type="term" value="F:peptidase activity"/>
    <property type="evidence" value="ECO:0007669"/>
    <property type="project" value="UniProtKB-KW"/>
</dbReference>
<reference evidence="5" key="1">
    <citation type="submission" date="2022-11" db="EMBL/GenBank/DDBJ databases">
        <title>Biodiversity and phylogenetic relationships of bacteria.</title>
        <authorList>
            <person name="Machado R.A.R."/>
            <person name="Bhat A."/>
            <person name="Loulou A."/>
            <person name="Kallel S."/>
        </authorList>
    </citation>
    <scope>NUCLEOTIDE SEQUENCE</scope>
    <source>
        <strain evidence="5">K-TC2</strain>
    </source>
</reference>
<dbReference type="SUPFAM" id="SSF50789">
    <property type="entry name" value="Herpes virus serine proteinase, assemblin"/>
    <property type="match status" value="1"/>
</dbReference>
<evidence type="ECO:0000313" key="5">
    <source>
        <dbReference type="EMBL" id="MCX5572307.1"/>
    </source>
</evidence>
<evidence type="ECO:0000313" key="6">
    <source>
        <dbReference type="Proteomes" id="UP001144805"/>
    </source>
</evidence>
<dbReference type="InterPro" id="IPR006433">
    <property type="entry name" value="Prohead_protease"/>
</dbReference>
<dbReference type="NCBIfam" id="TIGR01543">
    <property type="entry name" value="proheadase_HK97"/>
    <property type="match status" value="1"/>
</dbReference>
<protein>
    <submittedName>
        <fullName evidence="5">HK97 family phage prohead protease</fullName>
    </submittedName>
</protein>
<sequence length="188" mass="20181">MTLSTAPALETKFAAADLSGVDGEGVFSGYASLFGTADLSGDLVLPGAFRGSIAKRGAAGIRMLYQHDPAEPIGVWMEIREDPRGLFVRGRLMADVARGREVASLMRAGALDGLSIGFKTVKARADRTAGVRRLVEIDLWEISVVTFPMQPDARVSSVKTTGLAARMRRAARTLHPARLSPNLTRTTR</sequence>
<dbReference type="GO" id="GO:0006508">
    <property type="term" value="P:proteolysis"/>
    <property type="evidence" value="ECO:0007669"/>
    <property type="project" value="UniProtKB-KW"/>
</dbReference>
<gene>
    <name evidence="5" type="ORF">OSH07_24100</name>
</gene>
<feature type="domain" description="Prohead serine protease" evidence="4">
    <location>
        <begin position="22"/>
        <end position="160"/>
    </location>
</feature>
<keyword evidence="2 5" id="KW-0645">Protease</keyword>
<dbReference type="RefSeq" id="WP_266341270.1">
    <property type="nucleotide sequence ID" value="NZ_JAPKNK010000018.1"/>
</dbReference>